<evidence type="ECO:0000313" key="6">
    <source>
        <dbReference type="EMBL" id="KAH0533973.1"/>
    </source>
</evidence>
<proteinExistence type="predicted"/>
<feature type="repeat" description="ANK" evidence="3">
    <location>
        <begin position="466"/>
        <end position="498"/>
    </location>
</feature>
<feature type="repeat" description="ANK" evidence="3">
    <location>
        <begin position="906"/>
        <end position="938"/>
    </location>
</feature>
<keyword evidence="1" id="KW-0677">Repeat</keyword>
<feature type="repeat" description="ANK" evidence="3">
    <location>
        <begin position="400"/>
        <end position="432"/>
    </location>
</feature>
<organism evidence="6 7">
    <name type="scientific">Glutinoglossum americanum</name>
    <dbReference type="NCBI Taxonomy" id="1670608"/>
    <lineage>
        <taxon>Eukaryota</taxon>
        <taxon>Fungi</taxon>
        <taxon>Dikarya</taxon>
        <taxon>Ascomycota</taxon>
        <taxon>Pezizomycotina</taxon>
        <taxon>Geoglossomycetes</taxon>
        <taxon>Geoglossales</taxon>
        <taxon>Geoglossaceae</taxon>
        <taxon>Glutinoglossum</taxon>
    </lineage>
</organism>
<accession>A0A9P8HZH7</accession>
<sequence>MFLTKDGRPKSGLRVLREPFESQFGDFAASLKRHLTTVELEAVRADRHGMRSFWMSSEHFDPLLGNLKRQEMTRKSRLRREQMCVGCNGSGVLSVRAEEKRLLVLDLIPSVDFKPDNDTTDNEIRETLKCLPDSLHNMYKRALQKIRGQPIQKRNLAWKVLMRIAHAKKQLTLHQVVEAVAIEKGIIHIGRRYTITDKSSITAVCADLVMVDQARRVQAVHSSVKEFLASEVFGPAHLAPDVTLSAGAASIKLAEACLLYLFLGNPEKGHHRIATNSLNGWNTMQLPYVFGTFRMPANVGTEEDRFRGFPKQVSPLHFVDSTETEAQLNSQDSLGRTPLLIAIQHSRDHMEDILLNRGAGCHIPNKEGFTCLHYAAQNGNVSSVDRVLLAGADVNAKSGDAKSALHEAASSGRLKVVDRLLEAGADPRAPTTDDDLLTALAFAALGGHSDIAERLLAVTLPGPGIDSSLAILCVAYYGHLPVLELLLAAGMDINKRDSYGCDVLHAALENDQVGVSRYLVAAGADMRIRNSCGWPGFHSAAVGGVVSLLELLLASGAELDVQGDAGFSSLHAAIASANDADSLQNIHHLLLQLYLNCLAIVEALLSRGADANAQDERGLAALYFAAGMGYLDILTHLLASGADILIQDDRGWTGVHWAAWNGQWDAVELLLSRGLDPNIPNHRGSTPLICASVRSIATIVSRLIAARANSNAQHSTGESFIYVVAHCGHPEVVSMLLALGADPGLPRGDGFTAIHSAAQRGHAVCVSEFIMTGKLDVNVESFEGISVLQSAAGSGHLAITREPGLKQAGRLYITRLRMEGILSSTSYPRLTLTLGVQSTFGNSALHVASSDGHNVVASKLLQPGAGTTAQKDSGRTALHSVAKSGHHVTVRQLAEAMVDINQRNSEGDTGLMLAAGFGHDAVVGELLCAAADAQLKNKKGQTALHSAAYYGHSPIVDRLPEVGVVLNVQDSYGCSAFFQAAASDRLSLVDKLLAIATGQFCTVSTGNHAAVLKLSLGATSSDPAAEDRHGWTPFHVAAFHQQEPALGTLPAGAQGQFRRERARCSECSCKARRWTDDGARGGREKEQSDSTATAKKETDAAAVAASPS</sequence>
<dbReference type="SMART" id="SM00248">
    <property type="entry name" value="ANK"/>
    <property type="match status" value="18"/>
</dbReference>
<dbReference type="Pfam" id="PF22939">
    <property type="entry name" value="WHD_GPIID"/>
    <property type="match status" value="1"/>
</dbReference>
<evidence type="ECO:0000259" key="5">
    <source>
        <dbReference type="Pfam" id="PF22939"/>
    </source>
</evidence>
<dbReference type="Pfam" id="PF12796">
    <property type="entry name" value="Ank_2"/>
    <property type="match status" value="5"/>
</dbReference>
<feature type="repeat" description="ANK" evidence="3">
    <location>
        <begin position="617"/>
        <end position="649"/>
    </location>
</feature>
<evidence type="ECO:0000256" key="3">
    <source>
        <dbReference type="PROSITE-ProRule" id="PRU00023"/>
    </source>
</evidence>
<reference evidence="6" key="1">
    <citation type="submission" date="2021-03" db="EMBL/GenBank/DDBJ databases">
        <title>Comparative genomics and phylogenomic investigation of the class Geoglossomycetes provide insights into ecological specialization and systematics.</title>
        <authorList>
            <person name="Melie T."/>
            <person name="Pirro S."/>
            <person name="Miller A.N."/>
            <person name="Quandt A."/>
        </authorList>
    </citation>
    <scope>NUCLEOTIDE SEQUENCE</scope>
    <source>
        <strain evidence="6">GBOQ0MN5Z8</strain>
    </source>
</reference>
<feature type="repeat" description="ANK" evidence="3">
    <location>
        <begin position="749"/>
        <end position="782"/>
    </location>
</feature>
<dbReference type="Proteomes" id="UP000698800">
    <property type="component" value="Unassembled WGS sequence"/>
</dbReference>
<dbReference type="Gene3D" id="1.25.40.20">
    <property type="entry name" value="Ankyrin repeat-containing domain"/>
    <property type="match status" value="6"/>
</dbReference>
<dbReference type="Pfam" id="PF13637">
    <property type="entry name" value="Ank_4"/>
    <property type="match status" value="2"/>
</dbReference>
<feature type="repeat" description="ANK" evidence="3">
    <location>
        <begin position="367"/>
        <end position="399"/>
    </location>
</feature>
<feature type="compositionally biased region" description="Basic and acidic residues" evidence="4">
    <location>
        <begin position="1075"/>
        <end position="1099"/>
    </location>
</feature>
<feature type="repeat" description="ANK" evidence="3">
    <location>
        <begin position="873"/>
        <end position="905"/>
    </location>
</feature>
<gene>
    <name evidence="6" type="ORF">FGG08_007420</name>
</gene>
<dbReference type="SUPFAM" id="SSF48403">
    <property type="entry name" value="Ankyrin repeat"/>
    <property type="match status" value="3"/>
</dbReference>
<evidence type="ECO:0000256" key="1">
    <source>
        <dbReference type="ARBA" id="ARBA00022737"/>
    </source>
</evidence>
<protein>
    <recommendedName>
        <fullName evidence="5">GPI inositol-deacylase winged helix domain-containing protein</fullName>
    </recommendedName>
</protein>
<dbReference type="PRINTS" id="PR01415">
    <property type="entry name" value="ANKYRIN"/>
</dbReference>
<comment type="caution">
    <text evidence="6">The sequence shown here is derived from an EMBL/GenBank/DDBJ whole genome shotgun (WGS) entry which is preliminary data.</text>
</comment>
<keyword evidence="7" id="KW-1185">Reference proteome</keyword>
<dbReference type="InterPro" id="IPR036770">
    <property type="entry name" value="Ankyrin_rpt-contain_sf"/>
</dbReference>
<dbReference type="PROSITE" id="PS50297">
    <property type="entry name" value="ANK_REP_REGION"/>
    <property type="match status" value="7"/>
</dbReference>
<name>A0A9P8HZH7_9PEZI</name>
<feature type="repeat" description="ANK" evidence="3">
    <location>
        <begin position="939"/>
        <end position="971"/>
    </location>
</feature>
<dbReference type="OrthoDB" id="7464126at2759"/>
<evidence type="ECO:0000256" key="4">
    <source>
        <dbReference type="SAM" id="MobiDB-lite"/>
    </source>
</evidence>
<dbReference type="PANTHER" id="PTHR24123:SF33">
    <property type="entry name" value="PROTEIN HOS4"/>
    <property type="match status" value="1"/>
</dbReference>
<dbReference type="PROSITE" id="PS50088">
    <property type="entry name" value="ANK_REPEAT"/>
    <property type="match status" value="13"/>
</dbReference>
<dbReference type="InterPro" id="IPR054471">
    <property type="entry name" value="GPIID_WHD"/>
</dbReference>
<feature type="region of interest" description="Disordered" evidence="4">
    <location>
        <begin position="1075"/>
        <end position="1108"/>
    </location>
</feature>
<dbReference type="PANTHER" id="PTHR24123">
    <property type="entry name" value="ANKYRIN REPEAT-CONTAINING"/>
    <property type="match status" value="1"/>
</dbReference>
<feature type="repeat" description="ANK" evidence="3">
    <location>
        <begin position="532"/>
        <end position="564"/>
    </location>
</feature>
<feature type="repeat" description="ANK" evidence="3">
    <location>
        <begin position="499"/>
        <end position="531"/>
    </location>
</feature>
<feature type="repeat" description="ANK" evidence="3">
    <location>
        <begin position="334"/>
        <end position="366"/>
    </location>
</feature>
<dbReference type="InterPro" id="IPR002110">
    <property type="entry name" value="Ankyrin_rpt"/>
</dbReference>
<feature type="domain" description="GPI inositol-deacylase winged helix" evidence="5">
    <location>
        <begin position="151"/>
        <end position="231"/>
    </location>
</feature>
<dbReference type="InterPro" id="IPR051165">
    <property type="entry name" value="Multifunctional_ANK_Repeat"/>
</dbReference>
<keyword evidence="2 3" id="KW-0040">ANK repeat</keyword>
<dbReference type="EMBL" id="JAGHQL010000300">
    <property type="protein sequence ID" value="KAH0533973.1"/>
    <property type="molecule type" value="Genomic_DNA"/>
</dbReference>
<evidence type="ECO:0000313" key="7">
    <source>
        <dbReference type="Proteomes" id="UP000698800"/>
    </source>
</evidence>
<dbReference type="AlphaFoldDB" id="A0A9P8HZH7"/>
<evidence type="ECO:0000256" key="2">
    <source>
        <dbReference type="ARBA" id="ARBA00023043"/>
    </source>
</evidence>
<feature type="repeat" description="ANK" evidence="3">
    <location>
        <begin position="650"/>
        <end position="682"/>
    </location>
</feature>
<feature type="repeat" description="ANK" evidence="3">
    <location>
        <begin position="840"/>
        <end position="872"/>
    </location>
</feature>